<dbReference type="STRING" id="373668.SAMN05421786_10582"/>
<dbReference type="EMBL" id="FTOL01000005">
    <property type="protein sequence ID" value="SIT08684.1"/>
    <property type="molecule type" value="Genomic_DNA"/>
</dbReference>
<dbReference type="Proteomes" id="UP000186744">
    <property type="component" value="Unassembled WGS sequence"/>
</dbReference>
<keyword evidence="2" id="KW-1185">Reference proteome</keyword>
<gene>
    <name evidence="1" type="ORF">SAMN05421786_10582</name>
</gene>
<evidence type="ECO:0000313" key="2">
    <source>
        <dbReference type="Proteomes" id="UP000186744"/>
    </source>
</evidence>
<evidence type="ECO:0000313" key="1">
    <source>
        <dbReference type="EMBL" id="SIT08684.1"/>
    </source>
</evidence>
<proteinExistence type="predicted"/>
<name>A0A1N7PDP0_9FLAO</name>
<accession>A0A1N7PDP0</accession>
<reference evidence="2" key="1">
    <citation type="submission" date="2017-01" db="EMBL/GenBank/DDBJ databases">
        <authorList>
            <person name="Varghese N."/>
            <person name="Submissions S."/>
        </authorList>
    </citation>
    <scope>NUCLEOTIDE SEQUENCE [LARGE SCALE GENOMIC DNA]</scope>
    <source>
        <strain evidence="2">DSM 18017</strain>
    </source>
</reference>
<organism evidence="1 2">
    <name type="scientific">Chryseobacterium ureilyticum</name>
    <dbReference type="NCBI Taxonomy" id="373668"/>
    <lineage>
        <taxon>Bacteria</taxon>
        <taxon>Pseudomonadati</taxon>
        <taxon>Bacteroidota</taxon>
        <taxon>Flavobacteriia</taxon>
        <taxon>Flavobacteriales</taxon>
        <taxon>Weeksellaceae</taxon>
        <taxon>Chryseobacterium group</taxon>
        <taxon>Chryseobacterium</taxon>
    </lineage>
</organism>
<dbReference type="AlphaFoldDB" id="A0A1N7PDP0"/>
<sequence length="40" mass="4550">MAEKKVLLLIINTILNPISIQYLDCNTIKKATSCCQNNFH</sequence>
<protein>
    <submittedName>
        <fullName evidence="1">Uncharacterized protein</fullName>
    </submittedName>
</protein>